<dbReference type="AlphaFoldDB" id="W7EXJ3"/>
<evidence type="ECO:0000313" key="3">
    <source>
        <dbReference type="Proteomes" id="UP000054337"/>
    </source>
</evidence>
<organism evidence="2 3">
    <name type="scientific">Bipolaris victoriae (strain FI3)</name>
    <name type="common">Victoria blight of oats agent</name>
    <name type="synonym">Cochliobolus victoriae</name>
    <dbReference type="NCBI Taxonomy" id="930091"/>
    <lineage>
        <taxon>Eukaryota</taxon>
        <taxon>Fungi</taxon>
        <taxon>Dikarya</taxon>
        <taxon>Ascomycota</taxon>
        <taxon>Pezizomycotina</taxon>
        <taxon>Dothideomycetes</taxon>
        <taxon>Pleosporomycetidae</taxon>
        <taxon>Pleosporales</taxon>
        <taxon>Pleosporineae</taxon>
        <taxon>Pleosporaceae</taxon>
        <taxon>Bipolaris</taxon>
    </lineage>
</organism>
<dbReference type="RefSeq" id="XP_014558313.1">
    <property type="nucleotide sequence ID" value="XM_014702827.1"/>
</dbReference>
<proteinExistence type="predicted"/>
<feature type="region of interest" description="Disordered" evidence="1">
    <location>
        <begin position="565"/>
        <end position="603"/>
    </location>
</feature>
<evidence type="ECO:0000256" key="1">
    <source>
        <dbReference type="SAM" id="MobiDB-lite"/>
    </source>
</evidence>
<feature type="compositionally biased region" description="Polar residues" evidence="1">
    <location>
        <begin position="435"/>
        <end position="444"/>
    </location>
</feature>
<evidence type="ECO:0000313" key="2">
    <source>
        <dbReference type="EMBL" id="EUN28712.1"/>
    </source>
</evidence>
<feature type="compositionally biased region" description="Polar residues" evidence="1">
    <location>
        <begin position="688"/>
        <end position="699"/>
    </location>
</feature>
<accession>W7EXJ3</accession>
<feature type="region of interest" description="Disordered" evidence="1">
    <location>
        <begin position="670"/>
        <end position="705"/>
    </location>
</feature>
<dbReference type="EMBL" id="KI968718">
    <property type="protein sequence ID" value="EUN28712.1"/>
    <property type="molecule type" value="Genomic_DNA"/>
</dbReference>
<keyword evidence="3" id="KW-1185">Reference proteome</keyword>
<reference evidence="2 3" key="1">
    <citation type="journal article" date="2013" name="PLoS Genet.">
        <title>Comparative genome structure, secondary metabolite, and effector coding capacity across Cochliobolus pathogens.</title>
        <authorList>
            <person name="Condon B.J."/>
            <person name="Leng Y."/>
            <person name="Wu D."/>
            <person name="Bushley K.E."/>
            <person name="Ohm R.A."/>
            <person name="Otillar R."/>
            <person name="Martin J."/>
            <person name="Schackwitz W."/>
            <person name="Grimwood J."/>
            <person name="MohdZainudin N."/>
            <person name="Xue C."/>
            <person name="Wang R."/>
            <person name="Manning V.A."/>
            <person name="Dhillon B."/>
            <person name="Tu Z.J."/>
            <person name="Steffenson B.J."/>
            <person name="Salamov A."/>
            <person name="Sun H."/>
            <person name="Lowry S."/>
            <person name="LaButti K."/>
            <person name="Han J."/>
            <person name="Copeland A."/>
            <person name="Lindquist E."/>
            <person name="Barry K."/>
            <person name="Schmutz J."/>
            <person name="Baker S.E."/>
            <person name="Ciuffetti L.M."/>
            <person name="Grigoriev I.V."/>
            <person name="Zhong S."/>
            <person name="Turgeon B.G."/>
        </authorList>
    </citation>
    <scope>NUCLEOTIDE SEQUENCE [LARGE SCALE GENOMIC DNA]</scope>
    <source>
        <strain evidence="2 3">FI3</strain>
    </source>
</reference>
<feature type="compositionally biased region" description="Polar residues" evidence="1">
    <location>
        <begin position="301"/>
        <end position="317"/>
    </location>
</feature>
<dbReference type="GeneID" id="26255903"/>
<dbReference type="Proteomes" id="UP000054337">
    <property type="component" value="Unassembled WGS sequence"/>
</dbReference>
<feature type="compositionally biased region" description="Basic and acidic residues" evidence="1">
    <location>
        <begin position="455"/>
        <end position="464"/>
    </location>
</feature>
<feature type="region of interest" description="Disordered" evidence="1">
    <location>
        <begin position="782"/>
        <end position="817"/>
    </location>
</feature>
<name>W7EXJ3_BIPV3</name>
<gene>
    <name evidence="2" type="ORF">COCVIDRAFT_36297</name>
</gene>
<sequence length="869" mass="95606">MPTYLARGVSARLGIMPLADTISEQIILRRGENARQQSEAAEKQLQNSRLLNEVSVPFPGDEQQHRLNWLGDAPFLQVQAGWDAFEEGCAETTRATTGVPSSQEPKALVLHVNLSDRTYITGLNGRKTSLKIEVFFNGQLNSCWLMATHDVRTGVKGHHQIFAGARVDFAAERPWVILPPGMKPGASLGTHCEPISVAQRWQDICRAFKNEAHERGANEHGEIPATATFLEALAAMQMPDEVRNMQKPRGKVFGTIDVVITAGEGKKLTSGVGYLTAPKRMFDENFPLVRQSDGAAPDIQTAGTRQTGSNDELNSIQPGYDSFDANTEGEYHQGYSLSTLEKSLSADRPGIPTVPEFAPWSRIPDNLQHIRGQSISSDLSNQPCQPDTAPCFGPLQHSPFSFPGPNQPLLMGPMQDFSIVSDRFRPSASAPPYLLSNQPSQGFNDGTPPLLHGNLTEDDHKDSRTPQNMIPAPFWTQQVPDLREQGAIELPYVPLPPSNNYLEWPAPPIGLYSVPTKPKRSIYPRKDTLSARVKKDGRDVLLTRLVILGQDKTVSVDHKWDPPKRITVGSRRPVCPEPQTGHSTSMDECLESSKSRDTSASISQPEKIAVHMNTSAPTSSENSSMDVSLKETPHIYQSQDEVIVGENESADLCRKPDTLQLNDARLFAQSEKDSGLSTKNNYDRRASPGSSLFAVQSPETNPPLFGRPEEMLREASPLSSLHTIPNIGLESMEYKLQSEQTNPITPVPVRPADGLNEHVILPSPDRSHPALFPHILSSAVKAAPSSNAKKRKASDDASTKRSRNRTSLKPDGNPSLNQNCVIAYAENKDEGDEQGVFRQVRSERCGTFQEDYVVFAARFFVGEKASMDK</sequence>
<dbReference type="OrthoDB" id="3556832at2759"/>
<feature type="region of interest" description="Disordered" evidence="1">
    <location>
        <begin position="430"/>
        <end position="464"/>
    </location>
</feature>
<protein>
    <submittedName>
        <fullName evidence="2">Uncharacterized protein</fullName>
    </submittedName>
</protein>
<dbReference type="HOGENOM" id="CLU_329813_0_0_1"/>
<feature type="region of interest" description="Disordered" evidence="1">
    <location>
        <begin position="293"/>
        <end position="328"/>
    </location>
</feature>